<dbReference type="PANTHER" id="PTHR36529:SF1">
    <property type="entry name" value="GLYCOSYLTRANSFERASE"/>
    <property type="match status" value="1"/>
</dbReference>
<evidence type="ECO:0000313" key="1">
    <source>
        <dbReference type="EMBL" id="TWO71803.1"/>
    </source>
</evidence>
<dbReference type="NCBIfam" id="TIGR04282">
    <property type="entry name" value="glyco_like_cofC"/>
    <property type="match status" value="1"/>
</dbReference>
<comment type="caution">
    <text evidence="1">The sequence shown here is derived from an EMBL/GenBank/DDBJ whole genome shotgun (WGS) entry which is preliminary data.</text>
</comment>
<dbReference type="Gene3D" id="3.90.550.10">
    <property type="entry name" value="Spore Coat Polysaccharide Biosynthesis Protein SpsA, Chain A"/>
    <property type="match status" value="1"/>
</dbReference>
<gene>
    <name evidence="1" type="ORF">FN976_09115</name>
</gene>
<dbReference type="InterPro" id="IPR029044">
    <property type="entry name" value="Nucleotide-diphossugar_trans"/>
</dbReference>
<dbReference type="SUPFAM" id="SSF53448">
    <property type="entry name" value="Nucleotide-diphospho-sugar transferases"/>
    <property type="match status" value="1"/>
</dbReference>
<dbReference type="Pfam" id="PF09837">
    <property type="entry name" value="DUF2064"/>
    <property type="match status" value="1"/>
</dbReference>
<reference evidence="1 2" key="1">
    <citation type="submission" date="2019-07" db="EMBL/GenBank/DDBJ databases">
        <title>Caenimonas sedimenti sp. nov., isolated from activated sludge.</title>
        <authorList>
            <person name="Xu J."/>
        </authorList>
    </citation>
    <scope>NUCLEOTIDE SEQUENCE [LARGE SCALE GENOMIC DNA]</scope>
    <source>
        <strain evidence="1 2">HX-9-20</strain>
    </source>
</reference>
<keyword evidence="1" id="KW-0808">Transferase</keyword>
<evidence type="ECO:0000313" key="2">
    <source>
        <dbReference type="Proteomes" id="UP000318199"/>
    </source>
</evidence>
<organism evidence="1 2">
    <name type="scientific">Caenimonas sedimenti</name>
    <dbReference type="NCBI Taxonomy" id="2596921"/>
    <lineage>
        <taxon>Bacteria</taxon>
        <taxon>Pseudomonadati</taxon>
        <taxon>Pseudomonadota</taxon>
        <taxon>Betaproteobacteria</taxon>
        <taxon>Burkholderiales</taxon>
        <taxon>Comamonadaceae</taxon>
        <taxon>Caenimonas</taxon>
    </lineage>
</organism>
<dbReference type="InterPro" id="IPR018641">
    <property type="entry name" value="Trfase_1_rSAM/seldom-assoc"/>
</dbReference>
<name>A0A562ZTI6_9BURK</name>
<dbReference type="GO" id="GO:0016740">
    <property type="term" value="F:transferase activity"/>
    <property type="evidence" value="ECO:0007669"/>
    <property type="project" value="UniProtKB-KW"/>
</dbReference>
<dbReference type="PANTHER" id="PTHR36529">
    <property type="entry name" value="SLL1095 PROTEIN"/>
    <property type="match status" value="1"/>
</dbReference>
<protein>
    <submittedName>
        <fullName evidence="1">Glycosyltransferase</fullName>
    </submittedName>
</protein>
<keyword evidence="2" id="KW-1185">Reference proteome</keyword>
<proteinExistence type="predicted"/>
<dbReference type="Proteomes" id="UP000318199">
    <property type="component" value="Unassembled WGS sequence"/>
</dbReference>
<dbReference type="OrthoDB" id="9798250at2"/>
<accession>A0A562ZTI6</accession>
<dbReference type="AlphaFoldDB" id="A0A562ZTI6"/>
<dbReference type="EMBL" id="VOBQ01000006">
    <property type="protein sequence ID" value="TWO71803.1"/>
    <property type="molecule type" value="Genomic_DNA"/>
</dbReference>
<sequence>MAVMAKAPVAGLAKTRLIPAIGAAAAARLQRRFTLEALAAARAAAMGPVRLWCAPDAGHRFFRALRARCGLEMAPQSNGGLGARMAAASAAHFHANPGLPLLIIGTDCPLLAPGHLHVAARALATHDAVLIPAEDGGYVLLGLARHLPGVFEGIDWSTPQVLDQTRERLRAVGLRWCELAPLWDVDEPADLRRLQSLNARSIPP</sequence>